<evidence type="ECO:0000313" key="6">
    <source>
        <dbReference type="Proteomes" id="UP000269721"/>
    </source>
</evidence>
<dbReference type="PROSITE" id="PS01175">
    <property type="entry name" value="RIBONUCLEASE_II"/>
    <property type="match status" value="1"/>
</dbReference>
<dbReference type="GO" id="GO:0006364">
    <property type="term" value="P:rRNA processing"/>
    <property type="evidence" value="ECO:0007669"/>
    <property type="project" value="UniProtKB-KW"/>
</dbReference>
<dbReference type="AlphaFoldDB" id="A0A4P9VUQ7"/>
<dbReference type="GO" id="GO:0016075">
    <property type="term" value="P:rRNA catabolic process"/>
    <property type="evidence" value="ECO:0007669"/>
    <property type="project" value="TreeGrafter"/>
</dbReference>
<sequence>RYPSGHYVRTLGEVGDRATETEVLLLEHDVPFAPFSPQVLSFLPVEGDKWIVLDEHLAGRTDFRHLDVCSIDPPGCTDIDDALHARKLENGNYEVGVHIADVSHFVKPENAMDLEAQRRGTTVYLVDKRIDMLPGLLGTNLCSLRSDIDRLSFSCIWEITPDADIIDCKYTKSVIRSKASFTYDEAQARLDDPTKKDPVSLGIKALDALAKKLRAKRIKNGALTLASPEVRFKMETDSQDPVDVEMKELKDTNALVEEFMLLANIFVAKKIHASFGESSMLRRHPKPPPSSFEGLQKAVGELGITIDATSSKALADSLDKAVDDPYFNKLIRIMTTRCMMQAQYFCSGTLPEPEFWHYGLATDIYTHFTSPIRRYADLVVHRLLAAAIGYE</sequence>
<dbReference type="SMART" id="SM00955">
    <property type="entry name" value="RNB"/>
    <property type="match status" value="1"/>
</dbReference>
<dbReference type="InterPro" id="IPR022966">
    <property type="entry name" value="RNase_II/R_CS"/>
</dbReference>
<evidence type="ECO:0000256" key="2">
    <source>
        <dbReference type="ARBA" id="ARBA00022552"/>
    </source>
</evidence>
<dbReference type="Pfam" id="PF00773">
    <property type="entry name" value="RNB"/>
    <property type="match status" value="1"/>
</dbReference>
<evidence type="ECO:0000256" key="1">
    <source>
        <dbReference type="ARBA" id="ARBA00004123"/>
    </source>
</evidence>
<comment type="subcellular location">
    <subcellularLocation>
        <location evidence="1">Nucleus</location>
    </subcellularLocation>
</comment>
<dbReference type="Pfam" id="PF17849">
    <property type="entry name" value="OB_Dis3"/>
    <property type="match status" value="1"/>
</dbReference>
<dbReference type="GO" id="GO:0071031">
    <property type="term" value="P:nuclear mRNA surveillance of mRNA 3'-end processing"/>
    <property type="evidence" value="ECO:0007669"/>
    <property type="project" value="TreeGrafter"/>
</dbReference>
<keyword evidence="6" id="KW-1185">Reference proteome</keyword>
<dbReference type="PANTHER" id="PTHR23355:SF35">
    <property type="entry name" value="EXOSOME COMPLEX EXONUCLEASE RRP44"/>
    <property type="match status" value="1"/>
</dbReference>
<proteinExistence type="predicted"/>
<dbReference type="InterPro" id="IPR012340">
    <property type="entry name" value="NA-bd_OB-fold"/>
</dbReference>
<gene>
    <name evidence="5" type="ORF">BDK51DRAFT_5378</name>
</gene>
<dbReference type="InterPro" id="IPR050180">
    <property type="entry name" value="RNR_Ribonuclease"/>
</dbReference>
<dbReference type="OrthoDB" id="372421at2759"/>
<organism evidence="5 6">
    <name type="scientific">Blyttiomyces helicus</name>
    <dbReference type="NCBI Taxonomy" id="388810"/>
    <lineage>
        <taxon>Eukaryota</taxon>
        <taxon>Fungi</taxon>
        <taxon>Fungi incertae sedis</taxon>
        <taxon>Chytridiomycota</taxon>
        <taxon>Chytridiomycota incertae sedis</taxon>
        <taxon>Chytridiomycetes</taxon>
        <taxon>Chytridiomycetes incertae sedis</taxon>
        <taxon>Blyttiomyces</taxon>
    </lineage>
</organism>
<dbReference type="PANTHER" id="PTHR23355">
    <property type="entry name" value="RIBONUCLEASE"/>
    <property type="match status" value="1"/>
</dbReference>
<dbReference type="GO" id="GO:0000177">
    <property type="term" value="C:cytoplasmic exosome (RNase complex)"/>
    <property type="evidence" value="ECO:0007669"/>
    <property type="project" value="TreeGrafter"/>
</dbReference>
<dbReference type="InterPro" id="IPR001900">
    <property type="entry name" value="RNase_II/R"/>
</dbReference>
<evidence type="ECO:0000259" key="4">
    <source>
        <dbReference type="SMART" id="SM00955"/>
    </source>
</evidence>
<feature type="domain" description="RNB" evidence="4">
    <location>
        <begin position="60"/>
        <end position="390"/>
    </location>
</feature>
<dbReference type="EMBL" id="ML001360">
    <property type="protein sequence ID" value="RKO83334.1"/>
    <property type="molecule type" value="Genomic_DNA"/>
</dbReference>
<protein>
    <recommendedName>
        <fullName evidence="4">RNB domain-containing protein</fullName>
    </recommendedName>
</protein>
<feature type="non-terminal residue" evidence="5">
    <location>
        <position position="391"/>
    </location>
</feature>
<dbReference type="GO" id="GO:0000175">
    <property type="term" value="F:3'-5'-RNA exonuclease activity"/>
    <property type="evidence" value="ECO:0007669"/>
    <property type="project" value="TreeGrafter"/>
</dbReference>
<reference evidence="6" key="1">
    <citation type="journal article" date="2018" name="Nat. Microbiol.">
        <title>Leveraging single-cell genomics to expand the fungal tree of life.</title>
        <authorList>
            <person name="Ahrendt S.R."/>
            <person name="Quandt C.A."/>
            <person name="Ciobanu D."/>
            <person name="Clum A."/>
            <person name="Salamov A."/>
            <person name="Andreopoulos B."/>
            <person name="Cheng J.F."/>
            <person name="Woyke T."/>
            <person name="Pelin A."/>
            <person name="Henrissat B."/>
            <person name="Reynolds N.K."/>
            <person name="Benny G.L."/>
            <person name="Smith M.E."/>
            <person name="James T.Y."/>
            <person name="Grigoriev I.V."/>
        </authorList>
    </citation>
    <scope>NUCLEOTIDE SEQUENCE [LARGE SCALE GENOMIC DNA]</scope>
</reference>
<dbReference type="Proteomes" id="UP000269721">
    <property type="component" value="Unassembled WGS sequence"/>
</dbReference>
<name>A0A4P9VUQ7_9FUNG</name>
<accession>A0A4P9VUQ7</accession>
<dbReference type="GO" id="GO:0000176">
    <property type="term" value="C:nuclear exosome (RNase complex)"/>
    <property type="evidence" value="ECO:0007669"/>
    <property type="project" value="TreeGrafter"/>
</dbReference>
<dbReference type="GO" id="GO:0003723">
    <property type="term" value="F:RNA binding"/>
    <property type="evidence" value="ECO:0007669"/>
    <property type="project" value="InterPro"/>
</dbReference>
<dbReference type="InterPro" id="IPR041505">
    <property type="entry name" value="Dis3_CSD2"/>
</dbReference>
<keyword evidence="2" id="KW-0698">rRNA processing</keyword>
<evidence type="ECO:0000313" key="5">
    <source>
        <dbReference type="EMBL" id="RKO83334.1"/>
    </source>
</evidence>
<evidence type="ECO:0000256" key="3">
    <source>
        <dbReference type="ARBA" id="ARBA00023242"/>
    </source>
</evidence>
<dbReference type="SUPFAM" id="SSF50249">
    <property type="entry name" value="Nucleic acid-binding proteins"/>
    <property type="match status" value="1"/>
</dbReference>
<keyword evidence="3" id="KW-0539">Nucleus</keyword>
<dbReference type="GO" id="GO:0004519">
    <property type="term" value="F:endonuclease activity"/>
    <property type="evidence" value="ECO:0007669"/>
    <property type="project" value="TreeGrafter"/>
</dbReference>
<feature type="non-terminal residue" evidence="5">
    <location>
        <position position="1"/>
    </location>
</feature>